<organism evidence="2 3">
    <name type="scientific">Anaerocolumna chitinilytica</name>
    <dbReference type="NCBI Taxonomy" id="1727145"/>
    <lineage>
        <taxon>Bacteria</taxon>
        <taxon>Bacillati</taxon>
        <taxon>Bacillota</taxon>
        <taxon>Clostridia</taxon>
        <taxon>Lachnospirales</taxon>
        <taxon>Lachnospiraceae</taxon>
        <taxon>Anaerocolumna</taxon>
    </lineage>
</organism>
<accession>A0A7I8DIA6</accession>
<gene>
    <name evidence="2" type="ORF">bsdcttw_01250</name>
</gene>
<protein>
    <recommendedName>
        <fullName evidence="1">Gfo/Idh/MocA-like oxidoreductase N-terminal domain-containing protein</fullName>
    </recommendedName>
</protein>
<name>A0A7I8DIA6_9FIRM</name>
<dbReference type="Gene3D" id="3.40.50.720">
    <property type="entry name" value="NAD(P)-binding Rossmann-like Domain"/>
    <property type="match status" value="1"/>
</dbReference>
<reference evidence="2 3" key="1">
    <citation type="submission" date="2020-08" db="EMBL/GenBank/DDBJ databases">
        <title>Draft genome sequencing of an Anaerocolumna strain isolated from anoxic soil subjected to BSD treatment.</title>
        <authorList>
            <person name="Uek A."/>
            <person name="Tonouchi A."/>
        </authorList>
    </citation>
    <scope>NUCLEOTIDE SEQUENCE [LARGE SCALE GENOMIC DNA]</scope>
    <source>
        <strain evidence="2 3">CTTW</strain>
    </source>
</reference>
<proteinExistence type="predicted"/>
<dbReference type="AlphaFoldDB" id="A0A7I8DIA6"/>
<sequence length="300" mass="34538">MIKIGFVDQYLDNWHSNHYPEYLLLAAELYGIDAKVTHAFAEMDHPDAVYGLTTEAWCEKYNCIHCKTYEELIESVDAIMVMCADDCLPHESLAQEALKSGKPVYCDKTFAPTFEAAARMFRLAEEYHTPVFTCSAQRFCMELLSFQKMETEEIEYCSTTGPGDMVNYSIHQFEMLEALMGPGAIRCQAHLSGEAVHILYQYETGRMCTFTQGNKMPFHLFASTKREGIKEIAVSDYYMNFMNKLLHFFQDREQLPVAKEETLEIMAMQQAGRWAIQNPGEWITIKYNSSVMQNKEIECI</sequence>
<reference evidence="2 3" key="2">
    <citation type="submission" date="2020-08" db="EMBL/GenBank/DDBJ databases">
        <authorList>
            <person name="Ueki A."/>
            <person name="Tonouchi A."/>
        </authorList>
    </citation>
    <scope>NUCLEOTIDE SEQUENCE [LARGE SCALE GENOMIC DNA]</scope>
    <source>
        <strain evidence="2 3">CTTW</strain>
    </source>
</reference>
<dbReference type="EMBL" id="AP023368">
    <property type="protein sequence ID" value="BCJ97084.1"/>
    <property type="molecule type" value="Genomic_DNA"/>
</dbReference>
<dbReference type="PANTHER" id="PTHR43708:SF4">
    <property type="entry name" value="OXIDOREDUCTASE YCEM-RELATED"/>
    <property type="match status" value="1"/>
</dbReference>
<evidence type="ECO:0000259" key="1">
    <source>
        <dbReference type="Pfam" id="PF01408"/>
    </source>
</evidence>
<dbReference type="InterPro" id="IPR036291">
    <property type="entry name" value="NAD(P)-bd_dom_sf"/>
</dbReference>
<dbReference type="PANTHER" id="PTHR43708">
    <property type="entry name" value="CONSERVED EXPRESSED OXIDOREDUCTASE (EUROFUNG)"/>
    <property type="match status" value="1"/>
</dbReference>
<dbReference type="KEGG" id="acht:bsdcttw_01250"/>
<dbReference type="InterPro" id="IPR000683">
    <property type="entry name" value="Gfo/Idh/MocA-like_OxRdtase_N"/>
</dbReference>
<dbReference type="SUPFAM" id="SSF51735">
    <property type="entry name" value="NAD(P)-binding Rossmann-fold domains"/>
    <property type="match status" value="1"/>
</dbReference>
<dbReference type="RefSeq" id="WP_185257548.1">
    <property type="nucleotide sequence ID" value="NZ_AP023368.1"/>
</dbReference>
<dbReference type="GO" id="GO:0000166">
    <property type="term" value="F:nucleotide binding"/>
    <property type="evidence" value="ECO:0007669"/>
    <property type="project" value="InterPro"/>
</dbReference>
<dbReference type="InterPro" id="IPR051317">
    <property type="entry name" value="Gfo/Idh/MocA_oxidoreduct"/>
</dbReference>
<evidence type="ECO:0000313" key="3">
    <source>
        <dbReference type="Proteomes" id="UP000515703"/>
    </source>
</evidence>
<evidence type="ECO:0000313" key="2">
    <source>
        <dbReference type="EMBL" id="BCJ97084.1"/>
    </source>
</evidence>
<dbReference type="Proteomes" id="UP000515703">
    <property type="component" value="Chromosome"/>
</dbReference>
<dbReference type="Pfam" id="PF01408">
    <property type="entry name" value="GFO_IDH_MocA"/>
    <property type="match status" value="1"/>
</dbReference>
<feature type="domain" description="Gfo/Idh/MocA-like oxidoreductase N-terminal" evidence="1">
    <location>
        <begin position="54"/>
        <end position="131"/>
    </location>
</feature>
<keyword evidence="3" id="KW-1185">Reference proteome</keyword>